<comment type="caution">
    <text evidence="1">The sequence shown here is derived from an EMBL/GenBank/DDBJ whole genome shotgun (WGS) entry which is preliminary data.</text>
</comment>
<dbReference type="Gene3D" id="3.40.50.11970">
    <property type="match status" value="1"/>
</dbReference>
<sequence length="418" mass="46142">MSVFDRIRRTFLVVATAAAFVGCTKGPVCPGGPGCEPTEGSHTFLIYAVTNNNLWRYIRGNVNMAMEAVRAGLPADTRVLVYWDGLTNYTGESKTVLTEIVKENGEVIERVLKQYGEQDSTDPAVMKAVLQDVQYYAPAEVYGISLHGHGTGWFPPELNNLRQPMSGEPYIEHDLRRPDNALTRAYGPDGEEYMSAGDLAEGLSEIKFDYVIFDVCFMSSIELLYDLKDNARYILASPAEIMGKGIPYHKVLPLLFSRDYPIDRRLASAASAIVEYYREESYPSAAFTVVATAGLQGVADAVKRIFAAGVEEPDFGEIQYLEVLEPEHAFFDLKDYLKNITGNGAAKSAYAEFETALANAIVAESHTPQIYSALGTGLSGGFFPADDVCGISSYIPREWLPVTREAWYATAWARYVMP</sequence>
<dbReference type="EMBL" id="JRGF01000006">
    <property type="protein sequence ID" value="KHE42119.1"/>
    <property type="molecule type" value="Genomic_DNA"/>
</dbReference>
<proteinExistence type="predicted"/>
<protein>
    <recommendedName>
        <fullName evidence="3">Clostripain family protein</fullName>
    </recommendedName>
</protein>
<dbReference type="PANTHER" id="PTHR37835">
    <property type="entry name" value="ALPHA-CLOSTRIPAIN"/>
    <property type="match status" value="1"/>
</dbReference>
<evidence type="ECO:0000313" key="1">
    <source>
        <dbReference type="EMBL" id="KHE42119.1"/>
    </source>
</evidence>
<dbReference type="PANTHER" id="PTHR37835:SF1">
    <property type="entry name" value="ALPHA-CLOSTRIPAIN"/>
    <property type="match status" value="1"/>
</dbReference>
<name>A0ABR4YIN1_9BACT</name>
<dbReference type="RefSeq" id="WP_035473217.1">
    <property type="nucleotide sequence ID" value="NZ_JRGF01000006.1"/>
</dbReference>
<accession>A0ABR4YIN1</accession>
<dbReference type="Pfam" id="PF03415">
    <property type="entry name" value="Peptidase_C11"/>
    <property type="match status" value="2"/>
</dbReference>
<dbReference type="Proteomes" id="UP000030889">
    <property type="component" value="Unassembled WGS sequence"/>
</dbReference>
<gene>
    <name evidence="1" type="ORF">LG35_06095</name>
</gene>
<dbReference type="PROSITE" id="PS51257">
    <property type="entry name" value="PROKAR_LIPOPROTEIN"/>
    <property type="match status" value="1"/>
</dbReference>
<evidence type="ECO:0000313" key="2">
    <source>
        <dbReference type="Proteomes" id="UP000030889"/>
    </source>
</evidence>
<reference evidence="1 2" key="1">
    <citation type="submission" date="2014-09" db="EMBL/GenBank/DDBJ databases">
        <title>Alistipes sp. 627, sp. nov., a novel member of the family Rikenellaceae isolated from human faeces.</title>
        <authorList>
            <person name="Shkoporov A.N."/>
            <person name="Chaplin A.V."/>
            <person name="Motuzova O.V."/>
            <person name="Kafarskaia L.I."/>
            <person name="Khokhlova E.V."/>
            <person name="Efimov B.A."/>
        </authorList>
    </citation>
    <scope>NUCLEOTIDE SEQUENCE [LARGE SCALE GENOMIC DNA]</scope>
    <source>
        <strain evidence="1 2">627</strain>
    </source>
</reference>
<evidence type="ECO:0008006" key="3">
    <source>
        <dbReference type="Google" id="ProtNLM"/>
    </source>
</evidence>
<dbReference type="InterPro" id="IPR005077">
    <property type="entry name" value="Peptidase_C11"/>
</dbReference>
<keyword evidence="2" id="KW-1185">Reference proteome</keyword>
<organism evidence="1 2">
    <name type="scientific">Alistipes inops</name>
    <dbReference type="NCBI Taxonomy" id="1501391"/>
    <lineage>
        <taxon>Bacteria</taxon>
        <taxon>Pseudomonadati</taxon>
        <taxon>Bacteroidota</taxon>
        <taxon>Bacteroidia</taxon>
        <taxon>Bacteroidales</taxon>
        <taxon>Rikenellaceae</taxon>
        <taxon>Alistipes</taxon>
    </lineage>
</organism>